<reference evidence="10 11" key="1">
    <citation type="submission" date="2019-06" db="EMBL/GenBank/DDBJ databases">
        <title>Genome sequence of Ureibacillus terrenus.</title>
        <authorList>
            <person name="Maclea K.S."/>
            <person name="Simoes M."/>
        </authorList>
    </citation>
    <scope>NUCLEOTIDE SEQUENCE [LARGE SCALE GENOMIC DNA]</scope>
    <source>
        <strain evidence="10 11">ATCC BAA-384</strain>
    </source>
</reference>
<dbReference type="GO" id="GO:0015820">
    <property type="term" value="P:L-leucine transport"/>
    <property type="evidence" value="ECO:0007669"/>
    <property type="project" value="TreeGrafter"/>
</dbReference>
<dbReference type="GO" id="GO:0015188">
    <property type="term" value="F:L-isoleucine transmembrane transporter activity"/>
    <property type="evidence" value="ECO:0007669"/>
    <property type="project" value="TreeGrafter"/>
</dbReference>
<feature type="transmembrane region" description="Helical" evidence="9">
    <location>
        <begin position="124"/>
        <end position="143"/>
    </location>
</feature>
<feature type="transmembrane region" description="Helical" evidence="9">
    <location>
        <begin position="417"/>
        <end position="437"/>
    </location>
</feature>
<feature type="transmembrane region" description="Helical" evidence="9">
    <location>
        <begin position="286"/>
        <end position="306"/>
    </location>
</feature>
<dbReference type="GO" id="GO:0005886">
    <property type="term" value="C:plasma membrane"/>
    <property type="evidence" value="ECO:0007669"/>
    <property type="project" value="UniProtKB-SubCell"/>
</dbReference>
<feature type="transmembrane region" description="Helical" evidence="9">
    <location>
        <begin position="375"/>
        <end position="393"/>
    </location>
</feature>
<accession>A0A540V3Y4</accession>
<evidence type="ECO:0000256" key="7">
    <source>
        <dbReference type="ARBA" id="ARBA00022989"/>
    </source>
</evidence>
<dbReference type="RefSeq" id="WP_141601749.1">
    <property type="nucleotide sequence ID" value="NZ_VIGD01000005.1"/>
</dbReference>
<dbReference type="NCBIfam" id="TIGR00796">
    <property type="entry name" value="livcs"/>
    <property type="match status" value="1"/>
</dbReference>
<evidence type="ECO:0000256" key="9">
    <source>
        <dbReference type="RuleBase" id="RU362122"/>
    </source>
</evidence>
<feature type="transmembrane region" description="Helical" evidence="9">
    <location>
        <begin position="12"/>
        <end position="30"/>
    </location>
</feature>
<comment type="similarity">
    <text evidence="2 9">Belongs to the branched chain amino acid transporter family.</text>
</comment>
<evidence type="ECO:0000256" key="2">
    <source>
        <dbReference type="ARBA" id="ARBA00008540"/>
    </source>
</evidence>
<dbReference type="GO" id="GO:0015190">
    <property type="term" value="F:L-leucine transmembrane transporter activity"/>
    <property type="evidence" value="ECO:0007669"/>
    <property type="project" value="TreeGrafter"/>
</dbReference>
<keyword evidence="8 9" id="KW-0472">Membrane</keyword>
<dbReference type="AlphaFoldDB" id="A0A540V3Y4"/>
<evidence type="ECO:0000256" key="8">
    <source>
        <dbReference type="ARBA" id="ARBA00023136"/>
    </source>
</evidence>
<dbReference type="EMBL" id="VIGD01000005">
    <property type="protein sequence ID" value="TQE91434.1"/>
    <property type="molecule type" value="Genomic_DNA"/>
</dbReference>
<dbReference type="Pfam" id="PF05525">
    <property type="entry name" value="Branch_AA_trans"/>
    <property type="match status" value="1"/>
</dbReference>
<dbReference type="GO" id="GO:0005304">
    <property type="term" value="F:L-valine transmembrane transporter activity"/>
    <property type="evidence" value="ECO:0007669"/>
    <property type="project" value="TreeGrafter"/>
</dbReference>
<evidence type="ECO:0000313" key="11">
    <source>
        <dbReference type="Proteomes" id="UP000315753"/>
    </source>
</evidence>
<feature type="transmembrane region" description="Helical" evidence="9">
    <location>
        <begin position="230"/>
        <end position="251"/>
    </location>
</feature>
<organism evidence="10 11">
    <name type="scientific">Ureibacillus terrenus</name>
    <dbReference type="NCBI Taxonomy" id="118246"/>
    <lineage>
        <taxon>Bacteria</taxon>
        <taxon>Bacillati</taxon>
        <taxon>Bacillota</taxon>
        <taxon>Bacilli</taxon>
        <taxon>Bacillales</taxon>
        <taxon>Caryophanaceae</taxon>
        <taxon>Ureibacillus</taxon>
    </lineage>
</organism>
<feature type="transmembrane region" description="Helical" evidence="9">
    <location>
        <begin position="155"/>
        <end position="178"/>
    </location>
</feature>
<dbReference type="Proteomes" id="UP000315753">
    <property type="component" value="Unassembled WGS sequence"/>
</dbReference>
<keyword evidence="6 9" id="KW-0029">Amino-acid transport</keyword>
<feature type="transmembrane region" description="Helical" evidence="9">
    <location>
        <begin position="77"/>
        <end position="99"/>
    </location>
</feature>
<sequence>MENLGSFVKDNIAVGFMLFALFLGAGNIIFPPLLGQQAGEHIVPAMLGFLITGVGLPLTGIVAVAKNGGDFQQIASRIHPLFGVIFTSIVYLSIGPLFAIPRTGAVTYEIGIAPFLSKEAVESWVPLFISSFVFFAISLYLALNPTKLVDRIGKILTPALLIVIVLLAVKSIITPMGSVQEAQGDYISNAFSRGFVEGYLTMDMLASLVFGIVVLQSIQAKGIMNLAKQVTITIFAGIVAALGLAFVYISLSWIGASSPAAIGYFEEGGSVISAAANALYGSAGSIILSLIIILACITTSVGLITANATYFAKLFPKLSYKMLVAVFTVFSFIISNFGLAKLISITLPVLLIIYPIAIVLMFMIMFDKAWNREPIVYVFPLIATAFVSLYDGLKQAGLEIGWYQKIVSSLPLAEQSLGWVIPALAALAIGWIIQLLIKPAKKTAD</sequence>
<dbReference type="PANTHER" id="PTHR30588:SF8">
    <property type="entry name" value="BRANCHED-CHAIN AMINO ACID PERMEASE BRAB"/>
    <property type="match status" value="1"/>
</dbReference>
<keyword evidence="3 9" id="KW-0813">Transport</keyword>
<name>A0A540V3Y4_9BACL</name>
<dbReference type="PANTHER" id="PTHR30588">
    <property type="entry name" value="BRANCHED-CHAIN AMINO ACID TRANSPORT SYSTEM 2 CARRIER PROTEIN"/>
    <property type="match status" value="1"/>
</dbReference>
<comment type="function">
    <text evidence="9">Component of the transport system for branched-chain amino acids.</text>
</comment>
<comment type="subcellular location">
    <subcellularLocation>
        <location evidence="1 9">Cell membrane</location>
        <topology evidence="1 9">Multi-pass membrane protein</topology>
    </subcellularLocation>
</comment>
<keyword evidence="4" id="KW-1003">Cell membrane</keyword>
<feature type="transmembrane region" description="Helical" evidence="9">
    <location>
        <begin position="198"/>
        <end position="218"/>
    </location>
</feature>
<proteinExistence type="inferred from homology"/>
<feature type="transmembrane region" description="Helical" evidence="9">
    <location>
        <begin position="345"/>
        <end position="366"/>
    </location>
</feature>
<feature type="transmembrane region" description="Helical" evidence="9">
    <location>
        <begin position="318"/>
        <end position="339"/>
    </location>
</feature>
<evidence type="ECO:0000256" key="3">
    <source>
        <dbReference type="ARBA" id="ARBA00022448"/>
    </source>
</evidence>
<keyword evidence="5 9" id="KW-0812">Transmembrane</keyword>
<protein>
    <recommendedName>
        <fullName evidence="9">Branched-chain amino acid transport system carrier protein</fullName>
    </recommendedName>
</protein>
<comment type="caution">
    <text evidence="10">The sequence shown here is derived from an EMBL/GenBank/DDBJ whole genome shotgun (WGS) entry which is preliminary data.</text>
</comment>
<evidence type="ECO:0000256" key="4">
    <source>
        <dbReference type="ARBA" id="ARBA00022475"/>
    </source>
</evidence>
<feature type="transmembrane region" description="Helical" evidence="9">
    <location>
        <begin position="42"/>
        <end position="65"/>
    </location>
</feature>
<gene>
    <name evidence="10" type="primary">brnQ</name>
    <name evidence="10" type="ORF">FKZ59_05510</name>
</gene>
<keyword evidence="11" id="KW-1185">Reference proteome</keyword>
<keyword evidence="7 9" id="KW-1133">Transmembrane helix</keyword>
<dbReference type="OrthoDB" id="9783920at2"/>
<evidence type="ECO:0000313" key="10">
    <source>
        <dbReference type="EMBL" id="TQE91434.1"/>
    </source>
</evidence>
<dbReference type="GO" id="GO:0015818">
    <property type="term" value="P:isoleucine transport"/>
    <property type="evidence" value="ECO:0007669"/>
    <property type="project" value="TreeGrafter"/>
</dbReference>
<evidence type="ECO:0000256" key="5">
    <source>
        <dbReference type="ARBA" id="ARBA00022692"/>
    </source>
</evidence>
<dbReference type="InterPro" id="IPR004685">
    <property type="entry name" value="Brnchd-chn_aa_trnsp_Livcs"/>
</dbReference>
<evidence type="ECO:0000256" key="6">
    <source>
        <dbReference type="ARBA" id="ARBA00022970"/>
    </source>
</evidence>
<evidence type="ECO:0000256" key="1">
    <source>
        <dbReference type="ARBA" id="ARBA00004651"/>
    </source>
</evidence>